<sequence length="389" mass="41734">MTTDPAAHALLPGYANAKATQAYAQAHIEAGDAAEGHYSDFLRVRMRLSSLGVGTFGGSAEPAVDARIAAAVAEALIKGVNVIDTGAHYRYGRSLAAVGAGIRAAVAQGVPREAMFLMSKGGFLTLRGGPPADMAGWFEREIVAAGLGTRDDLAKGAHLLTPEYINYQLELSRHLMGVETLDAFLVDQPEVHIPEIGKEATHRKLASVFEVLERAVQEKRLRVYGISTYDGLRVETDDPKFESLTAMIGLAEGAAQRVTGDEHARHHFKIAMLPFNQVMSEGFTRFNTATGQGNIASPLQAAYQLEVYVMASHTLFKGHLAQQSVGPVAECMPELANPAQRAMQFNRSTPGLGTSLVGLSTPEHLADLLAAARVPPMPRKAYLAMYQKA</sequence>
<dbReference type="AlphaFoldDB" id="A0A1A6C2G1"/>
<dbReference type="InterPro" id="IPR023210">
    <property type="entry name" value="NADP_OxRdtase_dom"/>
</dbReference>
<gene>
    <name evidence="2" type="ORF">Thpro_022993</name>
</gene>
<dbReference type="Proteomes" id="UP000029273">
    <property type="component" value="Unassembled WGS sequence"/>
</dbReference>
<dbReference type="SUPFAM" id="SSF51430">
    <property type="entry name" value="NAD(P)-linked oxidoreductase"/>
    <property type="match status" value="1"/>
</dbReference>
<evidence type="ECO:0000313" key="2">
    <source>
        <dbReference type="EMBL" id="OBS08743.1"/>
    </source>
</evidence>
<dbReference type="STRING" id="160660.BJI67_04945"/>
<organism evidence="2 3">
    <name type="scientific">Acidihalobacter prosperus</name>
    <dbReference type="NCBI Taxonomy" id="160660"/>
    <lineage>
        <taxon>Bacteria</taxon>
        <taxon>Pseudomonadati</taxon>
        <taxon>Pseudomonadota</taxon>
        <taxon>Gammaproteobacteria</taxon>
        <taxon>Chromatiales</taxon>
        <taxon>Ectothiorhodospiraceae</taxon>
        <taxon>Acidihalobacter</taxon>
    </lineage>
</organism>
<dbReference type="Pfam" id="PF00248">
    <property type="entry name" value="Aldo_ket_red"/>
    <property type="match status" value="1"/>
</dbReference>
<dbReference type="PANTHER" id="PTHR43312:SF1">
    <property type="entry name" value="NADP-DEPENDENT OXIDOREDUCTASE DOMAIN-CONTAINING PROTEIN"/>
    <property type="match status" value="1"/>
</dbReference>
<evidence type="ECO:0000259" key="1">
    <source>
        <dbReference type="Pfam" id="PF00248"/>
    </source>
</evidence>
<dbReference type="CDD" id="cd19099">
    <property type="entry name" value="AKR_unchar"/>
    <property type="match status" value="1"/>
</dbReference>
<comment type="caution">
    <text evidence="2">The sequence shown here is derived from an EMBL/GenBank/DDBJ whole genome shotgun (WGS) entry which is preliminary data.</text>
</comment>
<feature type="domain" description="NADP-dependent oxidoreductase" evidence="1">
    <location>
        <begin position="51"/>
        <end position="230"/>
    </location>
</feature>
<dbReference type="InterPro" id="IPR053135">
    <property type="entry name" value="AKR2_Oxidoreductase"/>
</dbReference>
<name>A0A1A6C2G1_9GAMM</name>
<protein>
    <submittedName>
        <fullName evidence="2">L-fuco-beta-pyranose dehydrogenase</fullName>
    </submittedName>
</protein>
<reference evidence="2 3" key="1">
    <citation type="journal article" date="2014" name="Genome Announc.">
        <title>Draft Genome Sequence of the Iron-Oxidizing, Acidophilic, and Halotolerant 'Thiobacillus prosperus' Type Strain DSM 5130.</title>
        <authorList>
            <person name="Ossandon F.J."/>
            <person name="Cardenas J.P."/>
            <person name="Corbett M."/>
            <person name="Quatrini R."/>
            <person name="Holmes D.S."/>
            <person name="Watkin E."/>
        </authorList>
    </citation>
    <scope>NUCLEOTIDE SEQUENCE [LARGE SCALE GENOMIC DNA]</scope>
    <source>
        <strain evidence="2 3">DSM 5130</strain>
    </source>
</reference>
<dbReference type="EMBL" id="JQSG02000006">
    <property type="protein sequence ID" value="OBS08743.1"/>
    <property type="molecule type" value="Genomic_DNA"/>
</dbReference>
<accession>A0A1A6C2G1</accession>
<dbReference type="Gene3D" id="3.20.20.100">
    <property type="entry name" value="NADP-dependent oxidoreductase domain"/>
    <property type="match status" value="1"/>
</dbReference>
<dbReference type="RefSeq" id="WP_065089821.1">
    <property type="nucleotide sequence ID" value="NZ_JQSG02000006.1"/>
</dbReference>
<keyword evidence="3" id="KW-1185">Reference proteome</keyword>
<dbReference type="PANTHER" id="PTHR43312">
    <property type="entry name" value="D-THREO-ALDOSE 1-DEHYDROGENASE"/>
    <property type="match status" value="1"/>
</dbReference>
<proteinExistence type="predicted"/>
<dbReference type="InterPro" id="IPR036812">
    <property type="entry name" value="NAD(P)_OxRdtase_dom_sf"/>
</dbReference>
<dbReference type="OrthoDB" id="5289885at2"/>
<evidence type="ECO:0000313" key="3">
    <source>
        <dbReference type="Proteomes" id="UP000029273"/>
    </source>
</evidence>